<accession>A0A2W5MTW2</accession>
<proteinExistence type="predicted"/>
<organism evidence="1 2">
    <name type="scientific">Sphingopyxis macrogoltabida</name>
    <name type="common">Sphingomonas macrogoltabidus</name>
    <dbReference type="NCBI Taxonomy" id="33050"/>
    <lineage>
        <taxon>Bacteria</taxon>
        <taxon>Pseudomonadati</taxon>
        <taxon>Pseudomonadota</taxon>
        <taxon>Alphaproteobacteria</taxon>
        <taxon>Sphingomonadales</taxon>
        <taxon>Sphingomonadaceae</taxon>
        <taxon>Sphingopyxis</taxon>
    </lineage>
</organism>
<dbReference type="Proteomes" id="UP000248597">
    <property type="component" value="Unassembled WGS sequence"/>
</dbReference>
<gene>
    <name evidence="1" type="ORF">DI569_12875</name>
</gene>
<dbReference type="AlphaFoldDB" id="A0A2W5MTW2"/>
<name>A0A2W5MTW2_SPHMC</name>
<sequence length="94" mass="10897">MDLFGPDMKCLACGQEHTGARIVVLADGTQVSNYSEEWRRECEARSILRLPTLWDRKRRLERLEKSRGKPAVDQLRAAMMIIWKAAQERAREPV</sequence>
<evidence type="ECO:0000313" key="2">
    <source>
        <dbReference type="Proteomes" id="UP000248597"/>
    </source>
</evidence>
<comment type="caution">
    <text evidence="1">The sequence shown here is derived from an EMBL/GenBank/DDBJ whole genome shotgun (WGS) entry which is preliminary data.</text>
</comment>
<dbReference type="InterPro" id="IPR056113">
    <property type="entry name" value="DUF7696"/>
</dbReference>
<reference evidence="1 2" key="1">
    <citation type="submission" date="2017-08" db="EMBL/GenBank/DDBJ databases">
        <title>Infants hospitalized years apart are colonized by the same room-sourced microbial strains.</title>
        <authorList>
            <person name="Brooks B."/>
            <person name="Olm M.R."/>
            <person name="Firek B.A."/>
            <person name="Baker R."/>
            <person name="Thomas B.C."/>
            <person name="Morowitz M.J."/>
            <person name="Banfield J.F."/>
        </authorList>
    </citation>
    <scope>NUCLEOTIDE SEQUENCE [LARGE SCALE GENOMIC DNA]</scope>
    <source>
        <strain evidence="1">S2_005_003_R2_47</strain>
    </source>
</reference>
<protein>
    <submittedName>
        <fullName evidence="1">Uncharacterized protein</fullName>
    </submittedName>
</protein>
<evidence type="ECO:0000313" key="1">
    <source>
        <dbReference type="EMBL" id="PZQ21153.1"/>
    </source>
</evidence>
<dbReference type="EMBL" id="QFPJ01000035">
    <property type="protein sequence ID" value="PZQ21153.1"/>
    <property type="molecule type" value="Genomic_DNA"/>
</dbReference>
<dbReference type="Pfam" id="PF24751">
    <property type="entry name" value="DUF7696"/>
    <property type="match status" value="1"/>
</dbReference>